<evidence type="ECO:0000256" key="1">
    <source>
        <dbReference type="ARBA" id="ARBA00022737"/>
    </source>
</evidence>
<organism evidence="3">
    <name type="scientific">marine metagenome</name>
    <dbReference type="NCBI Taxonomy" id="408172"/>
    <lineage>
        <taxon>unclassified sequences</taxon>
        <taxon>metagenomes</taxon>
        <taxon>ecological metagenomes</taxon>
    </lineage>
</organism>
<keyword evidence="2" id="KW-0040">ANK repeat</keyword>
<dbReference type="PANTHER" id="PTHR24166:SF48">
    <property type="entry name" value="PROTEIN VAPYRIN"/>
    <property type="match status" value="1"/>
</dbReference>
<name>A0A381WS48_9ZZZZ</name>
<gene>
    <name evidence="3" type="ORF">METZ01_LOCUS107985</name>
</gene>
<dbReference type="AlphaFoldDB" id="A0A381WS48"/>
<dbReference type="PROSITE" id="PS50297">
    <property type="entry name" value="ANK_REP_REGION"/>
    <property type="match status" value="7"/>
</dbReference>
<dbReference type="EMBL" id="UINC01012653">
    <property type="protein sequence ID" value="SVA55131.1"/>
    <property type="molecule type" value="Genomic_DNA"/>
</dbReference>
<evidence type="ECO:0000256" key="2">
    <source>
        <dbReference type="ARBA" id="ARBA00023043"/>
    </source>
</evidence>
<sequence length="415" mass="43747">MPPTLPSARRRLLTAWHCVLATTALGATGADTPLADAAKQQDWDLVQTLVAQGTDVESSQPDGATALHWAAYWNNDEALGLLIDAGANVNAANDYGATPLWTACANRHGRAVAWLLDADADPNRGLRSGETPLMRCAHTGDPIAIRSLIGHGANIDATEPERGQTALMRAAANQHPDVTQALLEAGANVNVRTSTVQQLRGTGERSTTSPQGATYFNAGGFTALLFAARHGDIHSARWLLEAGADVNDTGADGNSALVLATMSGHERLAQYLLERGADPDASGAGYTALHAAVLRAQPDLITSLLDHRADVNVPLAKSTPVPRWTYQHIFVRRETGATPLFLAAKYLEPTLVRLLADAGGDILLPLDDGTTALMAAVGLGSSRSTTRRNRLIAPELVAAEWDNGAQVLATVQAVL</sequence>
<reference evidence="3" key="1">
    <citation type="submission" date="2018-05" db="EMBL/GenBank/DDBJ databases">
        <authorList>
            <person name="Lanie J.A."/>
            <person name="Ng W.-L."/>
            <person name="Kazmierczak K.M."/>
            <person name="Andrzejewski T.M."/>
            <person name="Davidsen T.M."/>
            <person name="Wayne K.J."/>
            <person name="Tettelin H."/>
            <person name="Glass J.I."/>
            <person name="Rusch D."/>
            <person name="Podicherti R."/>
            <person name="Tsui H.-C.T."/>
            <person name="Winkler M.E."/>
        </authorList>
    </citation>
    <scope>NUCLEOTIDE SEQUENCE</scope>
</reference>
<dbReference type="InterPro" id="IPR050889">
    <property type="entry name" value="Dendritic_Spine_Reg/Scaffold"/>
</dbReference>
<dbReference type="PRINTS" id="PR01415">
    <property type="entry name" value="ANKYRIN"/>
</dbReference>
<protein>
    <submittedName>
        <fullName evidence="3">Uncharacterized protein</fullName>
    </submittedName>
</protein>
<dbReference type="SMART" id="SM00248">
    <property type="entry name" value="ANK"/>
    <property type="match status" value="9"/>
</dbReference>
<keyword evidence="1" id="KW-0677">Repeat</keyword>
<dbReference type="InterPro" id="IPR002110">
    <property type="entry name" value="Ankyrin_rpt"/>
</dbReference>
<evidence type="ECO:0000313" key="3">
    <source>
        <dbReference type="EMBL" id="SVA55131.1"/>
    </source>
</evidence>
<dbReference type="Pfam" id="PF12796">
    <property type="entry name" value="Ank_2"/>
    <property type="match status" value="3"/>
</dbReference>
<dbReference type="PANTHER" id="PTHR24166">
    <property type="entry name" value="ROLLING PEBBLES, ISOFORM B"/>
    <property type="match status" value="1"/>
</dbReference>
<proteinExistence type="predicted"/>
<dbReference type="SUPFAM" id="SSF48403">
    <property type="entry name" value="Ankyrin repeat"/>
    <property type="match status" value="2"/>
</dbReference>
<feature type="non-terminal residue" evidence="3">
    <location>
        <position position="415"/>
    </location>
</feature>
<accession>A0A381WS48</accession>
<dbReference type="PROSITE" id="PS50088">
    <property type="entry name" value="ANK_REPEAT"/>
    <property type="match status" value="7"/>
</dbReference>
<dbReference type="Gene3D" id="1.25.40.20">
    <property type="entry name" value="Ankyrin repeat-containing domain"/>
    <property type="match status" value="3"/>
</dbReference>
<dbReference type="InterPro" id="IPR036770">
    <property type="entry name" value="Ankyrin_rpt-contain_sf"/>
</dbReference>